<dbReference type="AlphaFoldDB" id="A0A8J6H3L8"/>
<comment type="similarity">
    <text evidence="1">Belongs to the type-B carboxylesterase/lipase family.</text>
</comment>
<evidence type="ECO:0000313" key="5">
    <source>
        <dbReference type="EMBL" id="KAH0807297.1"/>
    </source>
</evidence>
<organism evidence="5 6">
    <name type="scientific">Tenebrio molitor</name>
    <name type="common">Yellow mealworm beetle</name>
    <dbReference type="NCBI Taxonomy" id="7067"/>
    <lineage>
        <taxon>Eukaryota</taxon>
        <taxon>Metazoa</taxon>
        <taxon>Ecdysozoa</taxon>
        <taxon>Arthropoda</taxon>
        <taxon>Hexapoda</taxon>
        <taxon>Insecta</taxon>
        <taxon>Pterygota</taxon>
        <taxon>Neoptera</taxon>
        <taxon>Endopterygota</taxon>
        <taxon>Coleoptera</taxon>
        <taxon>Polyphaga</taxon>
        <taxon>Cucujiformia</taxon>
        <taxon>Tenebrionidae</taxon>
        <taxon>Tenebrio</taxon>
    </lineage>
</organism>
<evidence type="ECO:0000256" key="2">
    <source>
        <dbReference type="ARBA" id="ARBA00023180"/>
    </source>
</evidence>
<dbReference type="PANTHER" id="PTHR43903">
    <property type="entry name" value="NEUROLIGIN"/>
    <property type="match status" value="1"/>
</dbReference>
<sequence>MNLIKATHKRHTQTPARYGHFRRKKCTTPGAIVESGTREGSSSSKYPVVVFVHGESYEWNSGNPYDGSVLASYGGVVVVTVNYRLGILAGANRPEKIPDFIGGPGNEGFTSRPCYDREISSAELHNKFGKLFVKCRTMSLNGFIVHFFRASENFNLPPFPLQERNLSLCT</sequence>
<dbReference type="InterPro" id="IPR002018">
    <property type="entry name" value="CarbesteraseB"/>
</dbReference>
<dbReference type="InterPro" id="IPR051093">
    <property type="entry name" value="Neuroligin/BSAL"/>
</dbReference>
<comment type="caution">
    <text evidence="5">The sequence shown here is derived from an EMBL/GenBank/DDBJ whole genome shotgun (WGS) entry which is preliminary data.</text>
</comment>
<reference evidence="5" key="2">
    <citation type="submission" date="2021-08" db="EMBL/GenBank/DDBJ databases">
        <authorList>
            <person name="Eriksson T."/>
        </authorList>
    </citation>
    <scope>NUCLEOTIDE SEQUENCE</scope>
    <source>
        <strain evidence="5">Stoneville</strain>
        <tissue evidence="5">Whole head</tissue>
    </source>
</reference>
<gene>
    <name evidence="5" type="ORF">GEV33_015494</name>
    <name evidence="4" type="ORF">GEV33_015498</name>
</gene>
<evidence type="ECO:0000256" key="1">
    <source>
        <dbReference type="ARBA" id="ARBA00005964"/>
    </source>
</evidence>
<keyword evidence="6" id="KW-1185">Reference proteome</keyword>
<reference evidence="5" key="1">
    <citation type="journal article" date="2020" name="J Insects Food Feed">
        <title>The yellow mealworm (Tenebrio molitor) genome: a resource for the emerging insects as food and feed industry.</title>
        <authorList>
            <person name="Eriksson T."/>
            <person name="Andere A."/>
            <person name="Kelstrup H."/>
            <person name="Emery V."/>
            <person name="Picard C."/>
        </authorList>
    </citation>
    <scope>NUCLEOTIDE SEQUENCE</scope>
    <source>
        <strain evidence="5">Stoneville</strain>
        <tissue evidence="5">Whole head</tissue>
    </source>
</reference>
<evidence type="ECO:0000313" key="6">
    <source>
        <dbReference type="Proteomes" id="UP000719412"/>
    </source>
</evidence>
<proteinExistence type="inferred from homology"/>
<protein>
    <recommendedName>
        <fullName evidence="3">Carboxylesterase type B domain-containing protein</fullName>
    </recommendedName>
</protein>
<evidence type="ECO:0000259" key="3">
    <source>
        <dbReference type="Pfam" id="PF00135"/>
    </source>
</evidence>
<dbReference type="Pfam" id="PF00135">
    <property type="entry name" value="COesterase"/>
    <property type="match status" value="1"/>
</dbReference>
<dbReference type="EMBL" id="JABDTM020030820">
    <property type="protein sequence ID" value="KAH0807297.1"/>
    <property type="molecule type" value="Genomic_DNA"/>
</dbReference>
<dbReference type="EMBL" id="JABDTM020030826">
    <property type="protein sequence ID" value="KAH0807293.1"/>
    <property type="molecule type" value="Genomic_DNA"/>
</dbReference>
<dbReference type="Proteomes" id="UP000719412">
    <property type="component" value="Unassembled WGS sequence"/>
</dbReference>
<accession>A0A8J6H3L8</accession>
<evidence type="ECO:0000313" key="4">
    <source>
        <dbReference type="EMBL" id="KAH0807293.1"/>
    </source>
</evidence>
<dbReference type="InterPro" id="IPR029058">
    <property type="entry name" value="AB_hydrolase_fold"/>
</dbReference>
<name>A0A8J6H3L8_TENMO</name>
<keyword evidence="2" id="KW-0325">Glycoprotein</keyword>
<feature type="domain" description="Carboxylesterase type B" evidence="3">
    <location>
        <begin position="41"/>
        <end position="88"/>
    </location>
</feature>
<dbReference type="Gene3D" id="3.40.50.1820">
    <property type="entry name" value="alpha/beta hydrolase"/>
    <property type="match status" value="1"/>
</dbReference>
<dbReference type="SUPFAM" id="SSF53474">
    <property type="entry name" value="alpha/beta-Hydrolases"/>
    <property type="match status" value="1"/>
</dbReference>